<dbReference type="FunFam" id="2.60.40.60:FF:000007">
    <property type="entry name" value="Protocadherin alpha 2"/>
    <property type="match status" value="1"/>
</dbReference>
<feature type="domain" description="Cadherin" evidence="15">
    <location>
        <begin position="2490"/>
        <end position="2613"/>
    </location>
</feature>
<evidence type="ECO:0000256" key="3">
    <source>
        <dbReference type="ARBA" id="ARBA00022536"/>
    </source>
</evidence>
<evidence type="ECO:0000313" key="17">
    <source>
        <dbReference type="Proteomes" id="UP000037069"/>
    </source>
</evidence>
<feature type="compositionally biased region" description="Low complexity" evidence="14">
    <location>
        <begin position="44"/>
        <end position="65"/>
    </location>
</feature>
<evidence type="ECO:0000256" key="11">
    <source>
        <dbReference type="ARBA" id="ARBA00023157"/>
    </source>
</evidence>
<dbReference type="InterPro" id="IPR002126">
    <property type="entry name" value="Cadherin-like_dom"/>
</dbReference>
<dbReference type="FunFam" id="2.60.40.60:FF:000321">
    <property type="entry name" value="Cadherin-related tumor suppressor"/>
    <property type="match status" value="1"/>
</dbReference>
<comment type="subcellular location">
    <subcellularLocation>
        <location evidence="1">Cell membrane</location>
        <topology evidence="1">Single-pass type I membrane protein</topology>
    </subcellularLocation>
</comment>
<feature type="region of interest" description="Disordered" evidence="14">
    <location>
        <begin position="35"/>
        <end position="65"/>
    </location>
</feature>
<dbReference type="InterPro" id="IPR020894">
    <property type="entry name" value="Cadherin_CS"/>
</dbReference>
<feature type="domain" description="Cadherin" evidence="15">
    <location>
        <begin position="756"/>
        <end position="860"/>
    </location>
</feature>
<dbReference type="GO" id="GO:0007156">
    <property type="term" value="P:homophilic cell adhesion via plasma membrane adhesion molecules"/>
    <property type="evidence" value="ECO:0007669"/>
    <property type="project" value="InterPro"/>
</dbReference>
<evidence type="ECO:0000256" key="5">
    <source>
        <dbReference type="ARBA" id="ARBA00022729"/>
    </source>
</evidence>
<keyword evidence="12" id="KW-0325">Glycoprotein</keyword>
<keyword evidence="8" id="KW-0130">Cell adhesion</keyword>
<feature type="region of interest" description="Disordered" evidence="14">
    <location>
        <begin position="104"/>
        <end position="148"/>
    </location>
</feature>
<feature type="domain" description="Cadherin" evidence="15">
    <location>
        <begin position="2237"/>
        <end position="2386"/>
    </location>
</feature>
<dbReference type="GO" id="GO:0007163">
    <property type="term" value="P:establishment or maintenance of cell polarity"/>
    <property type="evidence" value="ECO:0007669"/>
    <property type="project" value="UniProtKB-ARBA"/>
</dbReference>
<evidence type="ECO:0000256" key="2">
    <source>
        <dbReference type="ARBA" id="ARBA00022475"/>
    </source>
</evidence>
<dbReference type="OMA" id="HIMENAQ"/>
<dbReference type="GO" id="GO:0005886">
    <property type="term" value="C:plasma membrane"/>
    <property type="evidence" value="ECO:0007669"/>
    <property type="project" value="UniProtKB-SubCell"/>
</dbReference>
<organism evidence="16 17">
    <name type="scientific">Lucilia cuprina</name>
    <name type="common">Green bottle fly</name>
    <name type="synonym">Australian sheep blowfly</name>
    <dbReference type="NCBI Taxonomy" id="7375"/>
    <lineage>
        <taxon>Eukaryota</taxon>
        <taxon>Metazoa</taxon>
        <taxon>Ecdysozoa</taxon>
        <taxon>Arthropoda</taxon>
        <taxon>Hexapoda</taxon>
        <taxon>Insecta</taxon>
        <taxon>Pterygota</taxon>
        <taxon>Neoptera</taxon>
        <taxon>Endopterygota</taxon>
        <taxon>Diptera</taxon>
        <taxon>Brachycera</taxon>
        <taxon>Muscomorpha</taxon>
        <taxon>Oestroidea</taxon>
        <taxon>Calliphoridae</taxon>
        <taxon>Luciliinae</taxon>
        <taxon>Lucilia</taxon>
    </lineage>
</organism>
<feature type="domain" description="Cadherin" evidence="15">
    <location>
        <begin position="2614"/>
        <end position="2710"/>
    </location>
</feature>
<evidence type="ECO:0000256" key="10">
    <source>
        <dbReference type="ARBA" id="ARBA00023136"/>
    </source>
</evidence>
<dbReference type="Pfam" id="PF00028">
    <property type="entry name" value="Cadherin"/>
    <property type="match status" value="19"/>
</dbReference>
<dbReference type="FunFam" id="2.60.40.60:FF:000144">
    <property type="entry name" value="FAT atypical cadherin 4"/>
    <property type="match status" value="1"/>
</dbReference>
<dbReference type="FunFam" id="2.60.40.60:FF:000039">
    <property type="entry name" value="FAT atypical cadherin 3"/>
    <property type="match status" value="2"/>
</dbReference>
<evidence type="ECO:0000256" key="6">
    <source>
        <dbReference type="ARBA" id="ARBA00022737"/>
    </source>
</evidence>
<feature type="compositionally biased region" description="Low complexity" evidence="14">
    <location>
        <begin position="104"/>
        <end position="120"/>
    </location>
</feature>
<dbReference type="GO" id="GO:0009887">
    <property type="term" value="P:animal organ morphogenesis"/>
    <property type="evidence" value="ECO:0007669"/>
    <property type="project" value="UniProtKB-ARBA"/>
</dbReference>
<keyword evidence="9" id="KW-1133">Transmembrane helix</keyword>
<dbReference type="FunFam" id="2.60.40.60:FF:000340">
    <property type="entry name" value="Protocadherin Fat 4"/>
    <property type="match status" value="1"/>
</dbReference>
<feature type="domain" description="Cadherin" evidence="15">
    <location>
        <begin position="1436"/>
        <end position="1555"/>
    </location>
</feature>
<keyword evidence="7 13" id="KW-0106">Calcium</keyword>
<keyword evidence="4" id="KW-0812">Transmembrane</keyword>
<feature type="domain" description="Cadherin" evidence="15">
    <location>
        <begin position="1556"/>
        <end position="1662"/>
    </location>
</feature>
<dbReference type="GO" id="GO:0030855">
    <property type="term" value="P:epithelial cell differentiation"/>
    <property type="evidence" value="ECO:0007669"/>
    <property type="project" value="UniProtKB-ARBA"/>
</dbReference>
<dbReference type="FunFam" id="2.60.40.60:FF:000108">
    <property type="entry name" value="FAT atypical cadherin 4"/>
    <property type="match status" value="1"/>
</dbReference>
<keyword evidence="3" id="KW-0245">EGF-like domain</keyword>
<reference evidence="16 17" key="1">
    <citation type="journal article" date="2015" name="Nat. Commun.">
        <title>Lucilia cuprina genome unlocks parasitic fly biology to underpin future interventions.</title>
        <authorList>
            <person name="Anstead C.A."/>
            <person name="Korhonen P.K."/>
            <person name="Young N.D."/>
            <person name="Hall R.S."/>
            <person name="Jex A.R."/>
            <person name="Murali S.C."/>
            <person name="Hughes D.S."/>
            <person name="Lee S.F."/>
            <person name="Perry T."/>
            <person name="Stroehlein A.J."/>
            <person name="Ansell B.R."/>
            <person name="Breugelmans B."/>
            <person name="Hofmann A."/>
            <person name="Qu J."/>
            <person name="Dugan S."/>
            <person name="Lee S.L."/>
            <person name="Chao H."/>
            <person name="Dinh H."/>
            <person name="Han Y."/>
            <person name="Doddapaneni H.V."/>
            <person name="Worley K.C."/>
            <person name="Muzny D.M."/>
            <person name="Ioannidis P."/>
            <person name="Waterhouse R.M."/>
            <person name="Zdobnov E.M."/>
            <person name="James P.J."/>
            <person name="Bagnall N.H."/>
            <person name="Kotze A.C."/>
            <person name="Gibbs R.A."/>
            <person name="Richards S."/>
            <person name="Batterham P."/>
            <person name="Gasser R.B."/>
        </authorList>
    </citation>
    <scope>NUCLEOTIDE SEQUENCE [LARGE SCALE GENOMIC DNA]</scope>
    <source>
        <strain evidence="16 17">LS</strain>
        <tissue evidence="16">Full body</tissue>
    </source>
</reference>
<dbReference type="GO" id="GO:0007424">
    <property type="term" value="P:open tracheal system development"/>
    <property type="evidence" value="ECO:0007669"/>
    <property type="project" value="UniProtKB-ARBA"/>
</dbReference>
<dbReference type="PANTHER" id="PTHR24026">
    <property type="entry name" value="FAT ATYPICAL CADHERIN-RELATED"/>
    <property type="match status" value="1"/>
</dbReference>
<dbReference type="Proteomes" id="UP000037069">
    <property type="component" value="Unassembled WGS sequence"/>
</dbReference>
<dbReference type="OrthoDB" id="6252479at2759"/>
<dbReference type="FunFam" id="2.60.40.60:FF:000081">
    <property type="entry name" value="protocadherin Fat 4"/>
    <property type="match status" value="1"/>
</dbReference>
<feature type="domain" description="Cadherin" evidence="15">
    <location>
        <begin position="1120"/>
        <end position="1226"/>
    </location>
</feature>
<dbReference type="GO" id="GO:0005509">
    <property type="term" value="F:calcium ion binding"/>
    <property type="evidence" value="ECO:0007669"/>
    <property type="project" value="UniProtKB-UniRule"/>
</dbReference>
<dbReference type="STRING" id="7375.A0A0L0C4R4"/>
<keyword evidence="11" id="KW-1015">Disulfide bond</keyword>
<feature type="domain" description="Cadherin" evidence="15">
    <location>
        <begin position="528"/>
        <end position="643"/>
    </location>
</feature>
<feature type="domain" description="Cadherin" evidence="15">
    <location>
        <begin position="649"/>
        <end position="755"/>
    </location>
</feature>
<evidence type="ECO:0000259" key="15">
    <source>
        <dbReference type="PROSITE" id="PS50268"/>
    </source>
</evidence>
<feature type="domain" description="Cadherin" evidence="15">
    <location>
        <begin position="1228"/>
        <end position="1331"/>
    </location>
</feature>
<evidence type="ECO:0000256" key="1">
    <source>
        <dbReference type="ARBA" id="ARBA00004251"/>
    </source>
</evidence>
<feature type="domain" description="Cadherin" evidence="15">
    <location>
        <begin position="1663"/>
        <end position="1767"/>
    </location>
</feature>
<dbReference type="CDD" id="cd11304">
    <property type="entry name" value="Cadherin_repeat"/>
    <property type="match status" value="21"/>
</dbReference>
<comment type="caution">
    <text evidence="16">The sequence shown here is derived from an EMBL/GenBank/DDBJ whole genome shotgun (WGS) entry which is preliminary data.</text>
</comment>
<dbReference type="GO" id="GO:0008104">
    <property type="term" value="P:intracellular protein localization"/>
    <property type="evidence" value="ECO:0007669"/>
    <property type="project" value="UniProtKB-ARBA"/>
</dbReference>
<feature type="domain" description="Cadherin" evidence="15">
    <location>
        <begin position="861"/>
        <end position="968"/>
    </location>
</feature>
<dbReference type="PROSITE" id="PS50268">
    <property type="entry name" value="CADHERIN_2"/>
    <property type="match status" value="21"/>
</dbReference>
<dbReference type="GO" id="GO:0048589">
    <property type="term" value="P:developmental growth"/>
    <property type="evidence" value="ECO:0007669"/>
    <property type="project" value="UniProtKB-ARBA"/>
</dbReference>
<dbReference type="Pfam" id="PF25374">
    <property type="entry name" value="Cadherin_FAT4_N"/>
    <property type="match status" value="1"/>
</dbReference>
<keyword evidence="2" id="KW-1003">Cell membrane</keyword>
<proteinExistence type="predicted"/>
<dbReference type="EMBL" id="JRES01000986">
    <property type="protein sequence ID" value="KNC26429.1"/>
    <property type="molecule type" value="Genomic_DNA"/>
</dbReference>
<gene>
    <name evidence="16" type="ORF">FF38_09506</name>
</gene>
<evidence type="ECO:0000256" key="14">
    <source>
        <dbReference type="SAM" id="MobiDB-lite"/>
    </source>
</evidence>
<evidence type="ECO:0000256" key="8">
    <source>
        <dbReference type="ARBA" id="ARBA00022889"/>
    </source>
</evidence>
<dbReference type="SMART" id="SM00112">
    <property type="entry name" value="CA"/>
    <property type="match status" value="21"/>
</dbReference>
<keyword evidence="10" id="KW-0472">Membrane</keyword>
<feature type="domain" description="Cadherin" evidence="15">
    <location>
        <begin position="2111"/>
        <end position="2236"/>
    </location>
</feature>
<feature type="domain" description="Cadherin" evidence="15">
    <location>
        <begin position="414"/>
        <end position="527"/>
    </location>
</feature>
<dbReference type="GO" id="GO:0007399">
    <property type="term" value="P:nervous system development"/>
    <property type="evidence" value="ECO:0007669"/>
    <property type="project" value="UniProtKB-ARBA"/>
</dbReference>
<sequence length="2710" mass="301658">MTMMMFCRQVKNLPADDQRQPPQRKATTATVLQIQKGDGGEKATNTTTTTTNNSNNTQPISATRTTLAVTATAARSFMPRRSSDENSLTEKNNAEIVWNSMTNQHNSQNNTSRNNVNINRNNDDVDDEDNHNQQQQQQHHDLHRHHHLSNDHQFHCKLFVNSLSLHLDEYIKRRRGKSSELHIQPIKQIYFKRNHQDEVEKENEDCIVLQQHKAQHYHHHHHYNCQQSEATETRFQRRPLANTTPLVRYALTVLICLMLVISAEAAAQQQRQQQPQQSISFSSSTSALYPFVPSNPGRHVYTSAFPRRRTADGTGLMQSRAVDTRVQFEVLEGQPKGTVVGYIPTRPDFTYRFNEPPREFNLDPVTGEIKTNMVLDREGMRERYDLVVLSSQPTYPIEVRITVLDVNDNAPEFPEPSIAVSFSESAAKGTRCLLDAATDLDIGINGISNNYTIVEGNVDNKFRLAVTSNPSGDVSYLHLETTGDLDRETRAFYRLNISAKDGGSPPKYGYLQVNVSIIDVNDNPPVFDHSDYTVSLNESIPPGSSVLQVMASDKDLGDNSKITYYLADTETQFTVDPETGVISTTEHLNCPQQNCPTFSRPGVSCPKSCVFTVFARDHGSPRQDGRAYVTVNLVDTNDHDPVIRFQYFPPTGSFATVDENAINGSVVAAVSVVDMDEGLNGETSIKITSGNELGHFRLEKTPSFDIVRVNGVLDREEIGKYNLTVVATDKGTPSRTATSYLIIHVNDVNDHEPVFEKSEYSAVLSELAPPGSFVASIIATDEDTGVNALIFYDFVSGNNNQWFAIDSSTGLITTQAPLDREIEGSVELSISARDGGPNPKWAYTQLKVTILDENDEAPQFTQSQINVTLSEATPPHTLIAMLTANDHDQGTNGSVTYSLAMVSERKYPEQFQLDSLTGQLTTRKSLDRELQQNYEILVIARDQGTPPKSSTATVNLHIEDVNDNAPQFYPKKYFHALAIPMQQHQGNSNNNHNNAGTLTTTGGGGTGDIDIMSLLQKPLLKVFATDRDEGDNALITYTLNTGGDGLFVVDTWSGSIMLSSKVVATTTASTTGTEILQHFTKPLYKLHITAKDRGERHSEQDAVVEIMMQHKMESLDFDSYSQTYEFQITEDHAMEQAHLGREVGQVQIKQQHTNSPDMLEYAIVYGDPEENFSINKKTGVISTAKPIDREISNQYQLEVVARRGLAYGKCLVHISVQDLNDNKPVFALERDDEVLLPENSAVGQEVYIARARDRDSGNNSRITYTLTFNPDMLFRIGASTGVIYLQKPIKAEPNSNIQIELTATDHGKPALSSKHIITVVVTDVNDHTPVFDYTSYETSLLESTPVNDRFFSVAAHDKDLDLNGRLSYEILEGNVAQKFGIFPDGFLFVRSSLDREERDYYALTVKCHDQGEPQRSSEVPVIIHIIDENDNAPQFTNSSFTFSLPENEPADAFVGKLTASDRDIGRNAELIYTLASPGKDFIIDSRNGFIKTLHPFDREELIQRMPSSSSLTGLAGAHNYILLEAIVADNGNPRLKDKVKIKIIITDVNDNAPEFVRAPYKVQISEGSLVGTQLMRVYTNDLDEGLNGDVYYSIINGNQEGRFQIDDATGQLSLSRKLDREYQAEYKLKVMAKDAAIEGQQLNSTTFITIEVLDENDMAPKFVETIAEITVLETTAISTELMRFKAVDLDLGINSQISFTITAGNRKDTFHIDSYTGILYLHKALDYEETTVYNLNITASDGGSPRLSSTIVFTVHVKDENDNPPTFPNTAIVRQIKEGIDLKTPIVTVTAEDPDSGPNGKVTYSIVKQEPELAGGRHFGINTQTGVIHTLREIDRETIDTFRLTVVATDQAKKPEMQLSAEKLVTVIVEDINDNAPVFISMNAAILPSKNVQMYSQSRDGALIMYVHATDADSSSNGIVTYELVSGNMDLFKLQRNTGAITLRKPINRPEVRYQLSLKATDEAVQSERKSSDAYITIISTSAAGVPGPVFDQREQSGSVYENEPIGTSILTVSARLNTAEIEYYVTNVTAVGSAGSLSVSSGKYKNVERLFDIDTKLGILSTAKELDREAGADTYEIEVYAIALGGSPRTTSTKLKVMILDKNDSPPVFRDLPLSFNVSEDLTAGHLIATIRASDPDTLGSLTFSLVNGDDSKFFLERDTGKLRLKEALDREIKENYQLKIRVSDGVQHTETIVEITIQHYILVVQAQDNGQPSLSTTLTVYCNVLDLNDNPPVFDPISDNGRIEYTITSGDDNNDFEIFSNGTIRTQRTLDRETKSSYNLIVTARDCAKEFPMMYDEHNDHDGIDDDDDDNNEVRVNQYPSMPYNLQRQRRQYLQYQQQLQLQQLQHQQQQQYGGVVQEPQQRLSATVQITIILKDVNDEAPIFLSSNVTEVLENIPLNTVVMVVKAVDRDEGKNGYIEYILKGENSLPFTLGPVDGLLRVSGKLDREMKNSYMLNITAKDRGEPEKSTQSQIHVKILDENDNAPIFDPKQYTASVAENASIGAMVLQVSATDVDEGANGRVRFAIVGGDNNRDFMISEDSGIVRVSKNLNYERKSRYVLTVKAEDSAADLGLAYDNEKGRNKLSHLFENRYDLAEITIVITDINDNPPTFLDSPYLAYVMENVIPPNGGYVLTVQAYDTDTPPFNSLVRYFLKEGDTDLFRINASTGEISLLRSLDREAKVEYTLTLVAMDTALSSFAYATTKTTTI</sequence>
<dbReference type="FunFam" id="2.60.40.60:FF:000033">
    <property type="entry name" value="FAT atypical cadherin 1"/>
    <property type="match status" value="2"/>
</dbReference>
<evidence type="ECO:0000313" key="16">
    <source>
        <dbReference type="EMBL" id="KNC26429.1"/>
    </source>
</evidence>
<dbReference type="GO" id="GO:0001736">
    <property type="term" value="P:establishment of planar polarity"/>
    <property type="evidence" value="ECO:0007669"/>
    <property type="project" value="UniProtKB-ARBA"/>
</dbReference>
<feature type="domain" description="Cadherin" evidence="15">
    <location>
        <begin position="1768"/>
        <end position="1879"/>
    </location>
</feature>
<dbReference type="PANTHER" id="PTHR24026:SF137">
    <property type="entry name" value="CADHERIN-RELATED TUMOR SUPPRESSOR"/>
    <property type="match status" value="1"/>
</dbReference>
<dbReference type="InterPro" id="IPR015919">
    <property type="entry name" value="Cadherin-like_sf"/>
</dbReference>
<dbReference type="Gene3D" id="2.60.40.60">
    <property type="entry name" value="Cadherins"/>
    <property type="match status" value="22"/>
</dbReference>
<dbReference type="PROSITE" id="PS00232">
    <property type="entry name" value="CADHERIN_1"/>
    <property type="match status" value="11"/>
</dbReference>
<feature type="domain" description="Cadherin" evidence="15">
    <location>
        <begin position="1886"/>
        <end position="1991"/>
    </location>
</feature>
<accession>A0A0L0C4R4</accession>
<dbReference type="PRINTS" id="PR00205">
    <property type="entry name" value="CADHERIN"/>
</dbReference>
<feature type="domain" description="Cadherin" evidence="15">
    <location>
        <begin position="1019"/>
        <end position="1124"/>
    </location>
</feature>
<feature type="domain" description="Cadherin" evidence="15">
    <location>
        <begin position="1992"/>
        <end position="2110"/>
    </location>
</feature>
<evidence type="ECO:0000256" key="12">
    <source>
        <dbReference type="ARBA" id="ARBA00023180"/>
    </source>
</evidence>
<keyword evidence="17" id="KW-1185">Reference proteome</keyword>
<dbReference type="FunFam" id="2.60.40.60:FF:000134">
    <property type="entry name" value="protocadherin Fat 4"/>
    <property type="match status" value="1"/>
</dbReference>
<dbReference type="FunFam" id="2.60.40.60:FF:000154">
    <property type="entry name" value="FAT atypical cadherin 4"/>
    <property type="match status" value="1"/>
</dbReference>
<dbReference type="FunFam" id="2.60.40.60:FF:000020">
    <property type="entry name" value="Dachsous cadherin-related 1b"/>
    <property type="match status" value="2"/>
</dbReference>
<protein>
    <submittedName>
        <fullName evidence="16">Cadherin-related tumor suppressor</fullName>
    </submittedName>
</protein>
<dbReference type="FunFam" id="2.60.40.60:FF:000024">
    <property type="entry name" value="FAT atypical cadherin 3"/>
    <property type="match status" value="1"/>
</dbReference>
<evidence type="ECO:0000256" key="13">
    <source>
        <dbReference type="PROSITE-ProRule" id="PRU00043"/>
    </source>
</evidence>
<keyword evidence="6" id="KW-0677">Repeat</keyword>
<feature type="domain" description="Cadherin" evidence="15">
    <location>
        <begin position="2386"/>
        <end position="2489"/>
    </location>
</feature>
<evidence type="ECO:0000256" key="7">
    <source>
        <dbReference type="ARBA" id="ARBA00022837"/>
    </source>
</evidence>
<dbReference type="FunFam" id="2.60.40.60:FF:000032">
    <property type="entry name" value="FAT atypical cadherin 1"/>
    <property type="match status" value="1"/>
</dbReference>
<evidence type="ECO:0000256" key="9">
    <source>
        <dbReference type="ARBA" id="ARBA00022989"/>
    </source>
</evidence>
<feature type="domain" description="Cadherin" evidence="15">
    <location>
        <begin position="311"/>
        <end position="413"/>
    </location>
</feature>
<dbReference type="FunFam" id="2.60.40.60:FF:000143">
    <property type="entry name" value="FAT atypical cadherin 4"/>
    <property type="match status" value="1"/>
</dbReference>
<keyword evidence="5" id="KW-0732">Signal</keyword>
<name>A0A0L0C4R4_LUCCU</name>
<feature type="domain" description="Cadherin" evidence="15">
    <location>
        <begin position="1332"/>
        <end position="1435"/>
    </location>
</feature>
<dbReference type="SUPFAM" id="SSF49313">
    <property type="entry name" value="Cadherin-like"/>
    <property type="match status" value="21"/>
</dbReference>
<evidence type="ECO:0000256" key="4">
    <source>
        <dbReference type="ARBA" id="ARBA00022692"/>
    </source>
</evidence>